<dbReference type="EMBL" id="AP027081">
    <property type="protein sequence ID" value="BDU78278.1"/>
    <property type="molecule type" value="Genomic_DNA"/>
</dbReference>
<keyword evidence="3" id="KW-1185">Reference proteome</keyword>
<feature type="transmembrane region" description="Helical" evidence="1">
    <location>
        <begin position="260"/>
        <end position="283"/>
    </location>
</feature>
<evidence type="ECO:0000313" key="3">
    <source>
        <dbReference type="Proteomes" id="UP001228113"/>
    </source>
</evidence>
<dbReference type="KEGG" id="msea:METESE_32360"/>
<name>A0AA48KHD7_9BACT</name>
<gene>
    <name evidence="2" type="ORF">METESE_32360</name>
</gene>
<keyword evidence="1" id="KW-0812">Transmembrane</keyword>
<feature type="transmembrane region" description="Helical" evidence="1">
    <location>
        <begin position="168"/>
        <end position="198"/>
    </location>
</feature>
<organism evidence="2 3">
    <name type="scientific">Mesoterricola sediminis</name>
    <dbReference type="NCBI Taxonomy" id="2927980"/>
    <lineage>
        <taxon>Bacteria</taxon>
        <taxon>Pseudomonadati</taxon>
        <taxon>Acidobacteriota</taxon>
        <taxon>Holophagae</taxon>
        <taxon>Holophagales</taxon>
        <taxon>Holophagaceae</taxon>
        <taxon>Mesoterricola</taxon>
    </lineage>
</organism>
<protein>
    <submittedName>
        <fullName evidence="2">Uncharacterized protein</fullName>
    </submittedName>
</protein>
<dbReference type="Proteomes" id="UP001228113">
    <property type="component" value="Chromosome"/>
</dbReference>
<feature type="transmembrane region" description="Helical" evidence="1">
    <location>
        <begin position="93"/>
        <end position="114"/>
    </location>
</feature>
<dbReference type="RefSeq" id="WP_243329787.1">
    <property type="nucleotide sequence ID" value="NZ_AP027081.1"/>
</dbReference>
<sequence length="506" mass="55227">MNPGGRIRRLALPGAAAGYAALLFGATALLQQGLFERDGYFHARFAWMMPVRGLSRAFPWTQLSTWRDRFCDKEFLYHLLMAPFARIGDDPILGARILSVLLAAAVLGALAVVLRAHRARAPLAFALLPLAAGGLFIARLGMIRSHVLSMLLLVVGVHLLLKRSVRGLFLLGFLYAWSYTVPFVLAMTAAPFALGVWAAGGRLPWKLPAAAALGAVAGLALHPYTPLTLETFLTYVQVFRLGMQGAGTSGFELGNELYPYPLAVFLDIYPLLAAEAVLLAAALAGFRRRLGADALGLGAAALAWFGLTLATPRFAEYSVLLVAAACALVVRDLLPALEARLAARRWARLAGGVLAWAVLAGFHARSLTFYAWYQSTGAPPRFFTGACAWMAANLPPGERVVNLFWDDFPELYYDGYRQTYLWGLDPTYTIREDPARARLLEDLRLHRAVVDGPRIAAAFGARYLVLRKARADRFPEFGGPGFRRRYGDDRAVVLELETGVTPPGRP</sequence>
<evidence type="ECO:0000313" key="2">
    <source>
        <dbReference type="EMBL" id="BDU78278.1"/>
    </source>
</evidence>
<evidence type="ECO:0000256" key="1">
    <source>
        <dbReference type="SAM" id="Phobius"/>
    </source>
</evidence>
<keyword evidence="1" id="KW-1133">Transmembrane helix</keyword>
<feature type="transmembrane region" description="Helical" evidence="1">
    <location>
        <begin position="290"/>
        <end position="311"/>
    </location>
</feature>
<accession>A0AA48KHD7</accession>
<feature type="transmembrane region" description="Helical" evidence="1">
    <location>
        <begin position="317"/>
        <end position="334"/>
    </location>
</feature>
<feature type="transmembrane region" description="Helical" evidence="1">
    <location>
        <begin position="143"/>
        <end position="161"/>
    </location>
</feature>
<feature type="transmembrane region" description="Helical" evidence="1">
    <location>
        <begin position="12"/>
        <end position="30"/>
    </location>
</feature>
<keyword evidence="1" id="KW-0472">Membrane</keyword>
<feature type="transmembrane region" description="Helical" evidence="1">
    <location>
        <begin position="346"/>
        <end position="373"/>
    </location>
</feature>
<reference evidence="2" key="1">
    <citation type="journal article" date="2023" name="Int. J. Syst. Evol. Microbiol.">
        <title>Mesoterricola silvestris gen. nov., sp. nov., Mesoterricola sediminis sp. nov., Geothrix oryzae sp. nov., Geothrix edaphica sp. nov., Geothrix rubra sp. nov., and Geothrix limicola sp. nov., six novel members of Acidobacteriota isolated from soils.</title>
        <authorList>
            <person name="Itoh H."/>
            <person name="Sugisawa Y."/>
            <person name="Mise K."/>
            <person name="Xu Z."/>
            <person name="Kuniyasu M."/>
            <person name="Ushijima N."/>
            <person name="Kawano K."/>
            <person name="Kobayashi E."/>
            <person name="Shiratori Y."/>
            <person name="Masuda Y."/>
            <person name="Senoo K."/>
        </authorList>
    </citation>
    <scope>NUCLEOTIDE SEQUENCE</scope>
    <source>
        <strain evidence="2">W786</strain>
    </source>
</reference>
<feature type="transmembrane region" description="Helical" evidence="1">
    <location>
        <begin position="121"/>
        <end position="137"/>
    </location>
</feature>
<proteinExistence type="predicted"/>
<dbReference type="AlphaFoldDB" id="A0AA48KHD7"/>